<feature type="binding site" evidence="7">
    <location>
        <position position="178"/>
    </location>
    <ligand>
        <name>Mg(2+)</name>
        <dbReference type="ChEBI" id="CHEBI:18420"/>
    </ligand>
</feature>
<comment type="caution">
    <text evidence="8">The sequence shown here is derived from an EMBL/GenBank/DDBJ whole genome shotgun (WGS) entry which is preliminary data.</text>
</comment>
<proteinExistence type="predicted"/>
<dbReference type="InterPro" id="IPR036412">
    <property type="entry name" value="HAD-like_sf"/>
</dbReference>
<dbReference type="PIRSF" id="PIRSF031051">
    <property type="entry name" value="PyrdxlP_Pase_PHOSPHO2"/>
    <property type="match status" value="1"/>
</dbReference>
<keyword evidence="9" id="KW-1185">Reference proteome</keyword>
<dbReference type="InterPro" id="IPR023214">
    <property type="entry name" value="HAD_sf"/>
</dbReference>
<evidence type="ECO:0000313" key="9">
    <source>
        <dbReference type="Proteomes" id="UP001372338"/>
    </source>
</evidence>
<dbReference type="Proteomes" id="UP001372338">
    <property type="component" value="Unassembled WGS sequence"/>
</dbReference>
<dbReference type="NCBIfam" id="TIGR01489">
    <property type="entry name" value="DKMTPPase-SF"/>
    <property type="match status" value="1"/>
</dbReference>
<protein>
    <submittedName>
        <fullName evidence="8">Uncharacterized protein</fullName>
    </submittedName>
</protein>
<dbReference type="SUPFAM" id="SSF56784">
    <property type="entry name" value="HAD-like"/>
    <property type="match status" value="1"/>
</dbReference>
<sequence>MGANTVVIFDFDQTIIDDDSDRWVVAELGLTHLFNQLRQTLPWTSLMDRMMEELHSQGITTTHIADCLKRATLHPSIISAIKSAHALGCELRIISDANTFYIETILKHYGLWDCFSEVNTNPAVVDEKGRLRISPFYDSTLSPHCCNLCPHNMCKGLVIDRIRGSLPENKRRFIYVGDGIGDYCPTLKLKGDDFVMPRKDYPLWNRICSDPKLVNAKVHEWSSGEELKSILLNLINKPAIAQDVKVGDNGYTPI</sequence>
<evidence type="ECO:0000256" key="5">
    <source>
        <dbReference type="PIRSR" id="PIRSR031051-1"/>
    </source>
</evidence>
<accession>A0AAN9HTN6</accession>
<keyword evidence="2 7" id="KW-0479">Metal-binding</keyword>
<organism evidence="8 9">
    <name type="scientific">Crotalaria pallida</name>
    <name type="common">Smooth rattlebox</name>
    <name type="synonym">Crotalaria striata</name>
    <dbReference type="NCBI Taxonomy" id="3830"/>
    <lineage>
        <taxon>Eukaryota</taxon>
        <taxon>Viridiplantae</taxon>
        <taxon>Streptophyta</taxon>
        <taxon>Embryophyta</taxon>
        <taxon>Tracheophyta</taxon>
        <taxon>Spermatophyta</taxon>
        <taxon>Magnoliopsida</taxon>
        <taxon>eudicotyledons</taxon>
        <taxon>Gunneridae</taxon>
        <taxon>Pentapetalae</taxon>
        <taxon>rosids</taxon>
        <taxon>fabids</taxon>
        <taxon>Fabales</taxon>
        <taxon>Fabaceae</taxon>
        <taxon>Papilionoideae</taxon>
        <taxon>50 kb inversion clade</taxon>
        <taxon>genistoids sensu lato</taxon>
        <taxon>core genistoids</taxon>
        <taxon>Crotalarieae</taxon>
        <taxon>Crotalaria</taxon>
    </lineage>
</organism>
<dbReference type="Gene3D" id="3.40.50.1000">
    <property type="entry name" value="HAD superfamily/HAD-like"/>
    <property type="match status" value="1"/>
</dbReference>
<comment type="cofactor">
    <cofactor evidence="1 7">
        <name>Mg(2+)</name>
        <dbReference type="ChEBI" id="CHEBI:18420"/>
    </cofactor>
</comment>
<dbReference type="AlphaFoldDB" id="A0AAN9HTN6"/>
<gene>
    <name evidence="8" type="ORF">RIF29_34729</name>
</gene>
<dbReference type="GO" id="GO:0016791">
    <property type="term" value="F:phosphatase activity"/>
    <property type="evidence" value="ECO:0007669"/>
    <property type="project" value="InterPro"/>
</dbReference>
<dbReference type="PANTHER" id="PTHR20889">
    <property type="entry name" value="PHOSPHATASE, ORPHAN 1, 2"/>
    <property type="match status" value="1"/>
</dbReference>
<feature type="active site" description="Nucleophile" evidence="5">
    <location>
        <position position="10"/>
    </location>
</feature>
<evidence type="ECO:0000256" key="6">
    <source>
        <dbReference type="PIRSR" id="PIRSR031051-2"/>
    </source>
</evidence>
<evidence type="ECO:0000313" key="8">
    <source>
        <dbReference type="EMBL" id="KAK7251482.1"/>
    </source>
</evidence>
<dbReference type="NCBIfam" id="TIGR01488">
    <property type="entry name" value="HAD-SF-IB"/>
    <property type="match status" value="1"/>
</dbReference>
<keyword evidence="4 7" id="KW-0460">Magnesium</keyword>
<reference evidence="8 9" key="1">
    <citation type="submission" date="2024-01" db="EMBL/GenBank/DDBJ databases">
        <title>The genomes of 5 underutilized Papilionoideae crops provide insights into root nodulation and disease resistanc.</title>
        <authorList>
            <person name="Yuan L."/>
        </authorList>
    </citation>
    <scope>NUCLEOTIDE SEQUENCE [LARGE SCALE GENOMIC DNA]</scope>
    <source>
        <strain evidence="8">ZHUSHIDOU_FW_LH</strain>
        <tissue evidence="8">Leaf</tissue>
    </source>
</reference>
<evidence type="ECO:0000256" key="1">
    <source>
        <dbReference type="ARBA" id="ARBA00001946"/>
    </source>
</evidence>
<name>A0AAN9HTN6_CROPI</name>
<dbReference type="GO" id="GO:0046872">
    <property type="term" value="F:metal ion binding"/>
    <property type="evidence" value="ECO:0007669"/>
    <property type="project" value="UniProtKB-KW"/>
</dbReference>
<dbReference type="InterPro" id="IPR016965">
    <property type="entry name" value="Pase_PHOSPHO-typ"/>
</dbReference>
<feature type="binding site" evidence="7">
    <location>
        <position position="10"/>
    </location>
    <ligand>
        <name>Mg(2+)</name>
        <dbReference type="ChEBI" id="CHEBI:18420"/>
    </ligand>
</feature>
<dbReference type="PANTHER" id="PTHR20889:SF19">
    <property type="entry name" value="THIAMINE PHOSPHATE PHOSPHATASE-LIKE PROTEIN"/>
    <property type="match status" value="1"/>
</dbReference>
<feature type="binding site" evidence="7">
    <location>
        <position position="12"/>
    </location>
    <ligand>
        <name>Mg(2+)</name>
        <dbReference type="ChEBI" id="CHEBI:18420"/>
    </ligand>
</feature>
<feature type="active site" description="Proton donor" evidence="5">
    <location>
        <position position="12"/>
    </location>
</feature>
<dbReference type="EMBL" id="JAYWIO010000007">
    <property type="protein sequence ID" value="KAK7251482.1"/>
    <property type="molecule type" value="Genomic_DNA"/>
</dbReference>
<dbReference type="InterPro" id="IPR006384">
    <property type="entry name" value="HAD_hydro_PyrdxlP_Pase-like"/>
</dbReference>
<evidence type="ECO:0000256" key="7">
    <source>
        <dbReference type="PIRSR" id="PIRSR031051-3"/>
    </source>
</evidence>
<keyword evidence="3" id="KW-0378">Hydrolase</keyword>
<dbReference type="Pfam" id="PF06888">
    <property type="entry name" value="Put_Phosphatase"/>
    <property type="match status" value="1"/>
</dbReference>
<evidence type="ECO:0000256" key="4">
    <source>
        <dbReference type="ARBA" id="ARBA00022842"/>
    </source>
</evidence>
<feature type="binding site" evidence="6">
    <location>
        <position position="21"/>
    </location>
    <ligand>
        <name>substrate</name>
    </ligand>
</feature>
<evidence type="ECO:0000256" key="2">
    <source>
        <dbReference type="ARBA" id="ARBA00022723"/>
    </source>
</evidence>
<feature type="binding site" evidence="6">
    <location>
        <position position="96"/>
    </location>
    <ligand>
        <name>substrate</name>
    </ligand>
</feature>
<evidence type="ECO:0000256" key="3">
    <source>
        <dbReference type="ARBA" id="ARBA00022801"/>
    </source>
</evidence>